<evidence type="ECO:0000313" key="2">
    <source>
        <dbReference type="Proteomes" id="UP000325286"/>
    </source>
</evidence>
<evidence type="ECO:0008006" key="3">
    <source>
        <dbReference type="Google" id="ProtNLM"/>
    </source>
</evidence>
<accession>A0A5B9R0D7</accession>
<organism evidence="1 2">
    <name type="scientific">Roseimaritima ulvae</name>
    <dbReference type="NCBI Taxonomy" id="980254"/>
    <lineage>
        <taxon>Bacteria</taxon>
        <taxon>Pseudomonadati</taxon>
        <taxon>Planctomycetota</taxon>
        <taxon>Planctomycetia</taxon>
        <taxon>Pirellulales</taxon>
        <taxon>Pirellulaceae</taxon>
        <taxon>Roseimaritima</taxon>
    </lineage>
</organism>
<dbReference type="NCBIfam" id="TIGR04256">
    <property type="entry name" value="GxxExxY"/>
    <property type="match status" value="1"/>
</dbReference>
<reference evidence="1 2" key="1">
    <citation type="submission" date="2019-08" db="EMBL/GenBank/DDBJ databases">
        <title>Deep-cultivation of Planctomycetes and their phenomic and genomic characterization uncovers novel biology.</title>
        <authorList>
            <person name="Wiegand S."/>
            <person name="Jogler M."/>
            <person name="Boedeker C."/>
            <person name="Pinto D."/>
            <person name="Vollmers J."/>
            <person name="Rivas-Marin E."/>
            <person name="Kohn T."/>
            <person name="Peeters S.H."/>
            <person name="Heuer A."/>
            <person name="Rast P."/>
            <person name="Oberbeckmann S."/>
            <person name="Bunk B."/>
            <person name="Jeske O."/>
            <person name="Meyerdierks A."/>
            <person name="Storesund J.E."/>
            <person name="Kallscheuer N."/>
            <person name="Luecker S."/>
            <person name="Lage O.M."/>
            <person name="Pohl T."/>
            <person name="Merkel B.J."/>
            <person name="Hornburger P."/>
            <person name="Mueller R.-W."/>
            <person name="Bruemmer F."/>
            <person name="Labrenz M."/>
            <person name="Spormann A.M."/>
            <person name="Op den Camp H."/>
            <person name="Overmann J."/>
            <person name="Amann R."/>
            <person name="Jetten M.S.M."/>
            <person name="Mascher T."/>
            <person name="Medema M.H."/>
            <person name="Devos D.P."/>
            <person name="Kaster A.-K."/>
            <person name="Ovreas L."/>
            <person name="Rohde M."/>
            <person name="Galperin M.Y."/>
            <person name="Jogler C."/>
        </authorList>
    </citation>
    <scope>NUCLEOTIDE SEQUENCE [LARGE SCALE GENOMIC DNA]</scope>
    <source>
        <strain evidence="1 2">UC8</strain>
    </source>
</reference>
<dbReference type="Proteomes" id="UP000325286">
    <property type="component" value="Chromosome"/>
</dbReference>
<dbReference type="EMBL" id="CP042914">
    <property type="protein sequence ID" value="QEG43709.1"/>
    <property type="molecule type" value="Genomic_DNA"/>
</dbReference>
<sequence>MRNGANKGHKCLTRNSFSKKRRIASSALPWKSLTSLGTASMRKSTKTHSSLSLVSVVDTKTIEQITDHEIGKMLNYLRITGFRVGLLLNFKHAKLEFKRIVR</sequence>
<keyword evidence="2" id="KW-1185">Reference proteome</keyword>
<evidence type="ECO:0000313" key="1">
    <source>
        <dbReference type="EMBL" id="QEG43709.1"/>
    </source>
</evidence>
<name>A0A5B9R0D7_9BACT</name>
<dbReference type="AlphaFoldDB" id="A0A5B9R0D7"/>
<dbReference type="KEGG" id="rul:UC8_57630"/>
<dbReference type="Pfam" id="PF13366">
    <property type="entry name" value="PDDEXK_3"/>
    <property type="match status" value="1"/>
</dbReference>
<gene>
    <name evidence="1" type="ORF">UC8_57630</name>
</gene>
<dbReference type="InterPro" id="IPR026350">
    <property type="entry name" value="GxxExxY"/>
</dbReference>
<proteinExistence type="predicted"/>
<protein>
    <recommendedName>
        <fullName evidence="3">GxxExxY protein</fullName>
    </recommendedName>
</protein>